<organism evidence="6 7">
    <name type="scientific">Fusobacterium hominis</name>
    <dbReference type="NCBI Taxonomy" id="2764326"/>
    <lineage>
        <taxon>Bacteria</taxon>
        <taxon>Fusobacteriati</taxon>
        <taxon>Fusobacteriota</taxon>
        <taxon>Fusobacteriia</taxon>
        <taxon>Fusobacteriales</taxon>
        <taxon>Fusobacteriaceae</taxon>
        <taxon>Fusobacterium</taxon>
    </lineage>
</organism>
<dbReference type="NCBIfam" id="TIGR02136">
    <property type="entry name" value="ptsS_2"/>
    <property type="match status" value="1"/>
</dbReference>
<dbReference type="InterPro" id="IPR050811">
    <property type="entry name" value="Phosphate_ABC_transporter"/>
</dbReference>
<feature type="signal peptide" evidence="4">
    <location>
        <begin position="1"/>
        <end position="28"/>
    </location>
</feature>
<dbReference type="InterPro" id="IPR011862">
    <property type="entry name" value="Phos-bd"/>
</dbReference>
<evidence type="ECO:0000256" key="4">
    <source>
        <dbReference type="RuleBase" id="RU367119"/>
    </source>
</evidence>
<dbReference type="EMBL" id="CP060637">
    <property type="protein sequence ID" value="QNM14590.1"/>
    <property type="molecule type" value="Genomic_DNA"/>
</dbReference>
<evidence type="ECO:0000256" key="1">
    <source>
        <dbReference type="ARBA" id="ARBA00008725"/>
    </source>
</evidence>
<dbReference type="PANTHER" id="PTHR30570">
    <property type="entry name" value="PERIPLASMIC PHOSPHATE BINDING COMPONENT OF PHOSPHATE ABC TRANSPORTER"/>
    <property type="match status" value="1"/>
</dbReference>
<dbReference type="GO" id="GO:0042301">
    <property type="term" value="F:phosphate ion binding"/>
    <property type="evidence" value="ECO:0007669"/>
    <property type="project" value="UniProtKB-UniRule"/>
</dbReference>
<dbReference type="CDD" id="cd13653">
    <property type="entry name" value="PBP2_phosphate_like_1"/>
    <property type="match status" value="1"/>
</dbReference>
<name>A0A7G9GUV8_9FUSO</name>
<proteinExistence type="inferred from homology"/>
<evidence type="ECO:0000256" key="2">
    <source>
        <dbReference type="ARBA" id="ARBA00022448"/>
    </source>
</evidence>
<dbReference type="SUPFAM" id="SSF53850">
    <property type="entry name" value="Periplasmic binding protein-like II"/>
    <property type="match status" value="1"/>
</dbReference>
<dbReference type="PANTHER" id="PTHR30570:SF1">
    <property type="entry name" value="PHOSPHATE-BINDING PROTEIN PSTS"/>
    <property type="match status" value="1"/>
</dbReference>
<evidence type="ECO:0000256" key="3">
    <source>
        <dbReference type="ARBA" id="ARBA00022729"/>
    </source>
</evidence>
<evidence type="ECO:0000313" key="7">
    <source>
        <dbReference type="Proteomes" id="UP000515913"/>
    </source>
</evidence>
<evidence type="ECO:0000259" key="5">
    <source>
        <dbReference type="Pfam" id="PF12849"/>
    </source>
</evidence>
<dbReference type="Pfam" id="PF12849">
    <property type="entry name" value="PBP_like_2"/>
    <property type="match status" value="1"/>
</dbReference>
<reference evidence="6 7" key="1">
    <citation type="submission" date="2020-08" db="EMBL/GenBank/DDBJ databases">
        <authorList>
            <person name="Liu C."/>
            <person name="Sun Q."/>
        </authorList>
    </citation>
    <scope>NUCLEOTIDE SEQUENCE [LARGE SCALE GENOMIC DNA]</scope>
    <source>
        <strain evidence="6 7">NSJ-57</strain>
    </source>
</reference>
<evidence type="ECO:0000313" key="6">
    <source>
        <dbReference type="EMBL" id="QNM14590.1"/>
    </source>
</evidence>
<keyword evidence="4" id="KW-0592">Phosphate transport</keyword>
<feature type="domain" description="PBP" evidence="5">
    <location>
        <begin position="26"/>
        <end position="268"/>
    </location>
</feature>
<dbReference type="AlphaFoldDB" id="A0A7G9GUV8"/>
<dbReference type="Proteomes" id="UP000515913">
    <property type="component" value="Chromosome"/>
</dbReference>
<dbReference type="GO" id="GO:0006817">
    <property type="term" value="P:phosphate ion transport"/>
    <property type="evidence" value="ECO:0007669"/>
    <property type="project" value="UniProtKB-UniRule"/>
</dbReference>
<keyword evidence="3 4" id="KW-0732">Signal</keyword>
<sequence length="283" mass="30685">MKKNFWKKGLLAALIVAGGIGFGKTAQARSSVVQVKGSDTILNASQAIAEKFMSTNKGARIAVTGGGSGVGISSLINKTTDIAMASRNMKEKEFEQAKNQGLDIDEIVVGYDGITIVANKENPIKDIDDKTLGKIYRGEITNWKALGGDDAPIVVLSRDSSSGTHEFFKEHIVREGNAKGTQEYGDGTLYMPSNQAIKQEVANNKYAIGYIGMGYMDDTVESVKVDGIDATRENVLSKTYPIAREVYWYTAKNREGVVKDLVEFAVSPDGQQIIEEEGFVPVK</sequence>
<protein>
    <recommendedName>
        <fullName evidence="4">Phosphate-binding protein</fullName>
    </recommendedName>
</protein>
<accession>A0A7G9GUV8</accession>
<comment type="function">
    <text evidence="4">Involved in the system for phosphate transport across the cytoplasmic membrane.</text>
</comment>
<keyword evidence="2 4" id="KW-0813">Transport</keyword>
<dbReference type="Gene3D" id="3.40.190.10">
    <property type="entry name" value="Periplasmic binding protein-like II"/>
    <property type="match status" value="2"/>
</dbReference>
<gene>
    <name evidence="6" type="ORF">H9Q81_06315</name>
</gene>
<dbReference type="InterPro" id="IPR024370">
    <property type="entry name" value="PBP_domain"/>
</dbReference>
<keyword evidence="7" id="KW-1185">Reference proteome</keyword>
<dbReference type="RefSeq" id="WP_101474149.1">
    <property type="nucleotide sequence ID" value="NZ_CP060637.1"/>
</dbReference>
<feature type="chain" id="PRO_5029036084" description="Phosphate-binding protein" evidence="4">
    <location>
        <begin position="29"/>
        <end position="283"/>
    </location>
</feature>
<dbReference type="KEGG" id="fho:H9Q81_06315"/>
<comment type="similarity">
    <text evidence="1 4">Belongs to the PstS family.</text>
</comment>